<proteinExistence type="predicted"/>
<evidence type="ECO:0000313" key="1">
    <source>
        <dbReference type="EMBL" id="SHE96091.1"/>
    </source>
</evidence>
<keyword evidence="2" id="KW-1185">Reference proteome</keyword>
<gene>
    <name evidence="1" type="ORF">SAMN05443638_12021</name>
</gene>
<name>A0A1M4XRK7_9CLOT</name>
<accession>A0A1M4XRK7</accession>
<reference evidence="1 2" key="1">
    <citation type="submission" date="2016-11" db="EMBL/GenBank/DDBJ databases">
        <authorList>
            <person name="Jaros S."/>
            <person name="Januszkiewicz K."/>
            <person name="Wedrychowicz H."/>
        </authorList>
    </citation>
    <scope>NUCLEOTIDE SEQUENCE [LARGE SCALE GENOMIC DNA]</scope>
    <source>
        <strain evidence="1 2">DSM 2631</strain>
    </source>
</reference>
<protein>
    <submittedName>
        <fullName evidence="1">Uncharacterized protein</fullName>
    </submittedName>
</protein>
<dbReference type="RefSeq" id="WP_072896785.1">
    <property type="nucleotide sequence ID" value="NZ_FQVM01000020.1"/>
</dbReference>
<dbReference type="Proteomes" id="UP000184035">
    <property type="component" value="Unassembled WGS sequence"/>
</dbReference>
<sequence>MSKKRNIYLPKLRSYYSPSKEDLRCYSANGKGYVTIPDPTKDPVVSNNIATWEFDYTDSLFDDNLDLF</sequence>
<evidence type="ECO:0000313" key="2">
    <source>
        <dbReference type="Proteomes" id="UP000184035"/>
    </source>
</evidence>
<dbReference type="AlphaFoldDB" id="A0A1M4XRK7"/>
<dbReference type="EMBL" id="FQVM01000020">
    <property type="protein sequence ID" value="SHE96091.1"/>
    <property type="molecule type" value="Genomic_DNA"/>
</dbReference>
<dbReference type="OrthoDB" id="1911092at2"/>
<organism evidence="1 2">
    <name type="scientific">Clostridium fallax</name>
    <dbReference type="NCBI Taxonomy" id="1533"/>
    <lineage>
        <taxon>Bacteria</taxon>
        <taxon>Bacillati</taxon>
        <taxon>Bacillota</taxon>
        <taxon>Clostridia</taxon>
        <taxon>Eubacteriales</taxon>
        <taxon>Clostridiaceae</taxon>
        <taxon>Clostridium</taxon>
    </lineage>
</organism>